<name>A0A3M0J2S1_HIRRU</name>
<evidence type="ECO:0000313" key="1">
    <source>
        <dbReference type="EMBL" id="RMB95357.1"/>
    </source>
</evidence>
<dbReference type="Proteomes" id="UP000269221">
    <property type="component" value="Unassembled WGS sequence"/>
</dbReference>
<organism evidence="1 2">
    <name type="scientific">Hirundo rustica rustica</name>
    <dbReference type="NCBI Taxonomy" id="333673"/>
    <lineage>
        <taxon>Eukaryota</taxon>
        <taxon>Metazoa</taxon>
        <taxon>Chordata</taxon>
        <taxon>Craniata</taxon>
        <taxon>Vertebrata</taxon>
        <taxon>Euteleostomi</taxon>
        <taxon>Archelosauria</taxon>
        <taxon>Archosauria</taxon>
        <taxon>Dinosauria</taxon>
        <taxon>Saurischia</taxon>
        <taxon>Theropoda</taxon>
        <taxon>Coelurosauria</taxon>
        <taxon>Aves</taxon>
        <taxon>Neognathae</taxon>
        <taxon>Neoaves</taxon>
        <taxon>Telluraves</taxon>
        <taxon>Australaves</taxon>
        <taxon>Passeriformes</taxon>
        <taxon>Sylvioidea</taxon>
        <taxon>Hirundinidae</taxon>
        <taxon>Hirundo</taxon>
    </lineage>
</organism>
<evidence type="ECO:0000313" key="2">
    <source>
        <dbReference type="Proteomes" id="UP000269221"/>
    </source>
</evidence>
<keyword evidence="2" id="KW-1185">Reference proteome</keyword>
<accession>A0A3M0J2S1</accession>
<comment type="caution">
    <text evidence="1">The sequence shown here is derived from an EMBL/GenBank/DDBJ whole genome shotgun (WGS) entry which is preliminary data.</text>
</comment>
<reference evidence="1 2" key="1">
    <citation type="submission" date="2018-07" db="EMBL/GenBank/DDBJ databases">
        <title>A high quality draft genome assembly of the barn swallow (H. rustica rustica).</title>
        <authorList>
            <person name="Formenti G."/>
            <person name="Chiara M."/>
            <person name="Poveda L."/>
            <person name="Francoijs K.-J."/>
            <person name="Bonisoli-Alquati A."/>
            <person name="Canova L."/>
            <person name="Gianfranceschi L."/>
            <person name="Horner D.S."/>
            <person name="Saino N."/>
        </authorList>
    </citation>
    <scope>NUCLEOTIDE SEQUENCE [LARGE SCALE GENOMIC DNA]</scope>
    <source>
        <strain evidence="1">Chelidonia</strain>
        <tissue evidence="1">Blood</tissue>
    </source>
</reference>
<protein>
    <submittedName>
        <fullName evidence="1">Uncharacterized protein</fullName>
    </submittedName>
</protein>
<gene>
    <name evidence="1" type="ORF">DUI87_28345</name>
</gene>
<dbReference type="EMBL" id="QRBI01000187">
    <property type="protein sequence ID" value="RMB95357.1"/>
    <property type="molecule type" value="Genomic_DNA"/>
</dbReference>
<proteinExistence type="predicted"/>
<dbReference type="AlphaFoldDB" id="A0A3M0J2S1"/>
<sequence>MNALQRNKFAMVVQKQGANLASQKCVKNAGGLSDKHQEGQMIMKMTCYRLTAGKLGVVGDMDALQQNKFVSIAVVDGKQGANLASWTGENSCLRYQPRHREELGDNEDAIACLAEGSLQAEDTVAGDSGQSERNLGWLMDSRLNMKQQCALVAKKDNGTWPGSEILRPAGPRQ</sequence>